<evidence type="ECO:0000256" key="19">
    <source>
        <dbReference type="PIRNR" id="PIRNR017184"/>
    </source>
</evidence>
<feature type="binding site" evidence="18">
    <location>
        <position position="163"/>
    </location>
    <ligand>
        <name>K(+)</name>
        <dbReference type="ChEBI" id="CHEBI:29103"/>
    </ligand>
</feature>
<dbReference type="PROSITE" id="PS01050">
    <property type="entry name" value="YJEF_C_2"/>
    <property type="match status" value="1"/>
</dbReference>
<dbReference type="GO" id="GO:0005524">
    <property type="term" value="F:ATP binding"/>
    <property type="evidence" value="ECO:0007669"/>
    <property type="project" value="UniProtKB-UniRule"/>
</dbReference>
<evidence type="ECO:0000313" key="23">
    <source>
        <dbReference type="Proteomes" id="UP000198670"/>
    </source>
</evidence>
<dbReference type="PANTHER" id="PTHR12592">
    <property type="entry name" value="ATP-DEPENDENT (S)-NAD(P)H-HYDRATE DEHYDRATASE FAMILY MEMBER"/>
    <property type="match status" value="1"/>
</dbReference>
<evidence type="ECO:0000256" key="15">
    <source>
        <dbReference type="ARBA" id="ARBA00048238"/>
    </source>
</evidence>
<feature type="binding site" evidence="18">
    <location>
        <position position="127"/>
    </location>
    <ligand>
        <name>K(+)</name>
        <dbReference type="ChEBI" id="CHEBI:29103"/>
    </ligand>
</feature>
<evidence type="ECO:0000256" key="8">
    <source>
        <dbReference type="ARBA" id="ARBA00022857"/>
    </source>
</evidence>
<comment type="catalytic activity">
    <reaction evidence="1 18 19">
        <text>(6R)-NADHX = (6S)-NADHX</text>
        <dbReference type="Rhea" id="RHEA:32215"/>
        <dbReference type="ChEBI" id="CHEBI:64074"/>
        <dbReference type="ChEBI" id="CHEBI:64075"/>
        <dbReference type="EC" id="5.1.99.6"/>
    </reaction>
</comment>
<keyword evidence="11 18" id="KW-0413">Isomerase</keyword>
<dbReference type="EMBL" id="FOQO01000002">
    <property type="protein sequence ID" value="SFI05976.1"/>
    <property type="molecule type" value="Genomic_DNA"/>
</dbReference>
<keyword evidence="12 17" id="KW-0456">Lyase</keyword>
<dbReference type="GO" id="GO:0046496">
    <property type="term" value="P:nicotinamide nucleotide metabolic process"/>
    <property type="evidence" value="ECO:0007669"/>
    <property type="project" value="UniProtKB-UniRule"/>
</dbReference>
<dbReference type="HAMAP" id="MF_01966">
    <property type="entry name" value="NADHX_epimerase"/>
    <property type="match status" value="1"/>
</dbReference>
<keyword evidence="23" id="KW-1185">Reference proteome</keyword>
<feature type="binding site" evidence="18">
    <location>
        <begin position="131"/>
        <end position="137"/>
    </location>
    <ligand>
        <name>(6S)-NADPHX</name>
        <dbReference type="ChEBI" id="CHEBI:64076"/>
    </ligand>
</feature>
<evidence type="ECO:0000256" key="14">
    <source>
        <dbReference type="ARBA" id="ARBA00025153"/>
    </source>
</evidence>
<proteinExistence type="inferred from homology"/>
<comment type="function">
    <text evidence="18">Catalyzes the epimerization of the S- and R-forms of NAD(P)HX, a damaged form of NAD(P)H that is a result of enzymatic or heat-dependent hydration. This is a prerequisite for the S-specific NAD(P)H-hydrate dehydratase to allow the repair of both epimers of NAD(P)HX.</text>
</comment>
<dbReference type="Gene3D" id="3.40.50.10260">
    <property type="entry name" value="YjeF N-terminal domain"/>
    <property type="match status" value="1"/>
</dbReference>
<accession>A0A1I3F407</accession>
<name>A0A1I3F407_9SPHI</name>
<feature type="binding site" evidence="17">
    <location>
        <begin position="404"/>
        <end position="408"/>
    </location>
    <ligand>
        <name>AMP</name>
        <dbReference type="ChEBI" id="CHEBI:456215"/>
    </ligand>
</feature>
<dbReference type="SUPFAM" id="SSF53613">
    <property type="entry name" value="Ribokinase-like"/>
    <property type="match status" value="1"/>
</dbReference>
<reference evidence="22 23" key="1">
    <citation type="submission" date="2016-10" db="EMBL/GenBank/DDBJ databases">
        <authorList>
            <person name="de Groot N.N."/>
        </authorList>
    </citation>
    <scope>NUCLEOTIDE SEQUENCE [LARGE SCALE GENOMIC DNA]</scope>
    <source>
        <strain evidence="22 23">RK1</strain>
    </source>
</reference>
<dbReference type="EC" id="5.1.99.6" evidence="19"/>
<evidence type="ECO:0000256" key="4">
    <source>
        <dbReference type="ARBA" id="ARBA00009524"/>
    </source>
</evidence>
<comment type="similarity">
    <text evidence="4 19">In the C-terminal section; belongs to the NnrD/CARKD family.</text>
</comment>
<dbReference type="HAMAP" id="MF_01965">
    <property type="entry name" value="NADHX_dehydratase"/>
    <property type="match status" value="1"/>
</dbReference>
<feature type="domain" description="YjeF C-terminal" evidence="20">
    <location>
        <begin position="228"/>
        <end position="493"/>
    </location>
</feature>
<feature type="binding site" evidence="17">
    <location>
        <position position="321"/>
    </location>
    <ligand>
        <name>(6S)-NADPHX</name>
        <dbReference type="ChEBI" id="CHEBI:64076"/>
    </ligand>
</feature>
<evidence type="ECO:0000256" key="17">
    <source>
        <dbReference type="HAMAP-Rule" id="MF_01965"/>
    </source>
</evidence>
<dbReference type="NCBIfam" id="TIGR00197">
    <property type="entry name" value="yjeF_nterm"/>
    <property type="match status" value="1"/>
</dbReference>
<comment type="catalytic activity">
    <reaction evidence="15 17 19">
        <text>(6S)-NADHX + ADP = AMP + phosphate + NADH + H(+)</text>
        <dbReference type="Rhea" id="RHEA:32223"/>
        <dbReference type="ChEBI" id="CHEBI:15378"/>
        <dbReference type="ChEBI" id="CHEBI:43474"/>
        <dbReference type="ChEBI" id="CHEBI:57945"/>
        <dbReference type="ChEBI" id="CHEBI:64074"/>
        <dbReference type="ChEBI" id="CHEBI:456215"/>
        <dbReference type="ChEBI" id="CHEBI:456216"/>
        <dbReference type="EC" id="4.2.1.136"/>
    </reaction>
</comment>
<feature type="domain" description="YjeF N-terminal" evidence="21">
    <location>
        <begin position="10"/>
        <end position="218"/>
    </location>
</feature>
<evidence type="ECO:0000256" key="18">
    <source>
        <dbReference type="HAMAP-Rule" id="MF_01966"/>
    </source>
</evidence>
<dbReference type="SUPFAM" id="SSF64153">
    <property type="entry name" value="YjeF N-terminal domain-like"/>
    <property type="match status" value="1"/>
</dbReference>
<feature type="binding site" evidence="17">
    <location>
        <position position="263"/>
    </location>
    <ligand>
        <name>(6S)-NADPHX</name>
        <dbReference type="ChEBI" id="CHEBI:64076"/>
    </ligand>
</feature>
<feature type="binding site" evidence="17">
    <location>
        <position position="433"/>
    </location>
    <ligand>
        <name>AMP</name>
        <dbReference type="ChEBI" id="CHEBI:456215"/>
    </ligand>
</feature>
<evidence type="ECO:0000256" key="1">
    <source>
        <dbReference type="ARBA" id="ARBA00000013"/>
    </source>
</evidence>
<dbReference type="InterPro" id="IPR036652">
    <property type="entry name" value="YjeF_N_dom_sf"/>
</dbReference>
<comment type="subunit">
    <text evidence="17">Homotetramer.</text>
</comment>
<keyword evidence="8 17" id="KW-0521">NADP</keyword>
<dbReference type="STRING" id="1477437.SAMN05444682_102160"/>
<dbReference type="Proteomes" id="UP000198670">
    <property type="component" value="Unassembled WGS sequence"/>
</dbReference>
<evidence type="ECO:0000313" key="22">
    <source>
        <dbReference type="EMBL" id="SFI05976.1"/>
    </source>
</evidence>
<evidence type="ECO:0000256" key="16">
    <source>
        <dbReference type="ARBA" id="ARBA00049209"/>
    </source>
</evidence>
<comment type="function">
    <text evidence="17">Catalyzes the dehydration of the S-form of NAD(P)HX at the expense of ADP, which is converted to AMP. Together with NAD(P)HX epimerase, which catalyzes the epimerization of the S- and R-forms, the enzyme allows the repair of both epimers of NAD(P)HX, a damaged form of NAD(P)H that is a result of enzymatic or heat-dependent hydration.</text>
</comment>
<keyword evidence="9 18" id="KW-0630">Potassium</keyword>
<dbReference type="NCBIfam" id="TIGR00196">
    <property type="entry name" value="yjeF_cterm"/>
    <property type="match status" value="1"/>
</dbReference>
<dbReference type="OrthoDB" id="9806925at2"/>
<dbReference type="PANTHER" id="PTHR12592:SF0">
    <property type="entry name" value="ATP-DEPENDENT (S)-NAD(P)H-HYDRATE DEHYDRATASE"/>
    <property type="match status" value="1"/>
</dbReference>
<keyword evidence="6 17" id="KW-0547">Nucleotide-binding</keyword>
<evidence type="ECO:0000259" key="21">
    <source>
        <dbReference type="PROSITE" id="PS51385"/>
    </source>
</evidence>
<feature type="binding site" evidence="18">
    <location>
        <position position="160"/>
    </location>
    <ligand>
        <name>(6S)-NADPHX</name>
        <dbReference type="ChEBI" id="CHEBI:64076"/>
    </ligand>
</feature>
<evidence type="ECO:0000256" key="11">
    <source>
        <dbReference type="ARBA" id="ARBA00023235"/>
    </source>
</evidence>
<feature type="binding site" evidence="17">
    <location>
        <position position="369"/>
    </location>
    <ligand>
        <name>(6S)-NADPHX</name>
        <dbReference type="ChEBI" id="CHEBI:64076"/>
    </ligand>
</feature>
<evidence type="ECO:0000256" key="12">
    <source>
        <dbReference type="ARBA" id="ARBA00023239"/>
    </source>
</evidence>
<keyword evidence="10 17" id="KW-0520">NAD</keyword>
<dbReference type="Pfam" id="PF01256">
    <property type="entry name" value="Carb_kinase"/>
    <property type="match status" value="1"/>
</dbReference>
<evidence type="ECO:0000256" key="2">
    <source>
        <dbReference type="ARBA" id="ARBA00000909"/>
    </source>
</evidence>
<dbReference type="Gene3D" id="3.40.1190.20">
    <property type="match status" value="1"/>
</dbReference>
<protein>
    <recommendedName>
        <fullName evidence="19">Bifunctional NAD(P)H-hydrate repair enzyme</fullName>
    </recommendedName>
    <alternativeName>
        <fullName evidence="19">Nicotinamide nucleotide repair protein</fullName>
    </alternativeName>
    <domain>
        <recommendedName>
            <fullName evidence="19">ADP-dependent (S)-NAD(P)H-hydrate dehydratase</fullName>
            <ecNumber evidence="19">4.2.1.136</ecNumber>
        </recommendedName>
        <alternativeName>
            <fullName evidence="19">ADP-dependent NAD(P)HX dehydratase</fullName>
        </alternativeName>
    </domain>
    <domain>
        <recommendedName>
            <fullName evidence="19">NAD(P)H-hydrate epimerase</fullName>
            <ecNumber evidence="19">5.1.99.6</ecNumber>
        </recommendedName>
    </domain>
</protein>
<organism evidence="22 23">
    <name type="scientific">Parapedobacter indicus</name>
    <dbReference type="NCBI Taxonomy" id="1477437"/>
    <lineage>
        <taxon>Bacteria</taxon>
        <taxon>Pseudomonadati</taxon>
        <taxon>Bacteroidota</taxon>
        <taxon>Sphingobacteriia</taxon>
        <taxon>Sphingobacteriales</taxon>
        <taxon>Sphingobacteriaceae</taxon>
        <taxon>Parapedobacter</taxon>
    </lineage>
</organism>
<evidence type="ECO:0000256" key="7">
    <source>
        <dbReference type="ARBA" id="ARBA00022840"/>
    </source>
</evidence>
<evidence type="ECO:0000256" key="13">
    <source>
        <dbReference type="ARBA" id="ARBA00023268"/>
    </source>
</evidence>
<evidence type="ECO:0000256" key="3">
    <source>
        <dbReference type="ARBA" id="ARBA00006001"/>
    </source>
</evidence>
<dbReference type="InterPro" id="IPR004443">
    <property type="entry name" value="YjeF_N_dom"/>
</dbReference>
<evidence type="ECO:0000256" key="6">
    <source>
        <dbReference type="ARBA" id="ARBA00022741"/>
    </source>
</evidence>
<dbReference type="Pfam" id="PF03853">
    <property type="entry name" value="YjeF_N"/>
    <property type="match status" value="1"/>
</dbReference>
<dbReference type="InterPro" id="IPR029056">
    <property type="entry name" value="Ribokinase-like"/>
</dbReference>
<comment type="catalytic activity">
    <reaction evidence="16 17 19">
        <text>(6S)-NADPHX + ADP = AMP + phosphate + NADPH + H(+)</text>
        <dbReference type="Rhea" id="RHEA:32235"/>
        <dbReference type="ChEBI" id="CHEBI:15378"/>
        <dbReference type="ChEBI" id="CHEBI:43474"/>
        <dbReference type="ChEBI" id="CHEBI:57783"/>
        <dbReference type="ChEBI" id="CHEBI:64076"/>
        <dbReference type="ChEBI" id="CHEBI:456215"/>
        <dbReference type="ChEBI" id="CHEBI:456216"/>
        <dbReference type="EC" id="4.2.1.136"/>
    </reaction>
</comment>
<comment type="cofactor">
    <cofactor evidence="17">
        <name>Mg(2+)</name>
        <dbReference type="ChEBI" id="CHEBI:18420"/>
    </cofactor>
</comment>
<dbReference type="InterPro" id="IPR030677">
    <property type="entry name" value="Nnr"/>
</dbReference>
<comment type="caution">
    <text evidence="18">Lacks conserved residue(s) required for the propagation of feature annotation.</text>
</comment>
<dbReference type="PROSITE" id="PS51385">
    <property type="entry name" value="YJEF_N"/>
    <property type="match status" value="1"/>
</dbReference>
<dbReference type="GO" id="GO:0052855">
    <property type="term" value="F:ADP-dependent NAD(P)H-hydrate dehydratase activity"/>
    <property type="evidence" value="ECO:0007669"/>
    <property type="project" value="UniProtKB-UniRule"/>
</dbReference>
<dbReference type="AlphaFoldDB" id="A0A1I3F407"/>
<comment type="similarity">
    <text evidence="17">Belongs to the NnrD/CARKD family.</text>
</comment>
<dbReference type="InterPro" id="IPR017953">
    <property type="entry name" value="Carbohydrate_kinase_pred_CS"/>
</dbReference>
<evidence type="ECO:0000256" key="9">
    <source>
        <dbReference type="ARBA" id="ARBA00022958"/>
    </source>
</evidence>
<keyword evidence="13" id="KW-0511">Multifunctional enzyme</keyword>
<gene>
    <name evidence="17" type="primary">nnrD</name>
    <name evidence="18" type="synonym">nnrE</name>
    <name evidence="22" type="ORF">SAMN05444682_102160</name>
</gene>
<dbReference type="CDD" id="cd01171">
    <property type="entry name" value="YXKO-related"/>
    <property type="match status" value="1"/>
</dbReference>
<feature type="binding site" evidence="18">
    <location>
        <position position="60"/>
    </location>
    <ligand>
        <name>K(+)</name>
        <dbReference type="ChEBI" id="CHEBI:29103"/>
    </ligand>
</feature>
<dbReference type="PROSITE" id="PS51383">
    <property type="entry name" value="YJEF_C_3"/>
    <property type="match status" value="1"/>
</dbReference>
<comment type="catalytic activity">
    <reaction evidence="2 18 19">
        <text>(6R)-NADPHX = (6S)-NADPHX</text>
        <dbReference type="Rhea" id="RHEA:32227"/>
        <dbReference type="ChEBI" id="CHEBI:64076"/>
        <dbReference type="ChEBI" id="CHEBI:64077"/>
        <dbReference type="EC" id="5.1.99.6"/>
    </reaction>
</comment>
<dbReference type="EC" id="4.2.1.136" evidence="19"/>
<dbReference type="RefSeq" id="WP_090624770.1">
    <property type="nucleotide sequence ID" value="NZ_FOQO01000002.1"/>
</dbReference>
<sequence>MKTILTAAQTREADRYTIETTPIASIDLMENASLAFVTVFMQLYPDKNTQVLICCGTGNNGGDGLAIARLLQEHSYDGVAVWIARFSERESDEFATNVARLYNTPIPITEFFTGDELPAIRQRVVIDALLGSGLNKPLQGDWLRMVEHINQAGKPIVAVDIPTGLRADGMLPQEEPTIQAHHVISFQRPKLSFFFPESANAVERFHVVDIGLNEPFIEKLPSDFKLIESSDIQQIYRNRKPFSHKGTYGHALIIAGDTNTLGAALLACGACLYSGAGLTSACIPPTGLTALNAHLPEVMYCTEEELLTMWDRFDAIGIGPGLGQRISLLEDCMAHTHKPMVVDADALTFLSQNKGLVDGLPKHSILTPHMKEFDRLFGAHDSWWDRVQTAREQAMALQLIILLKNQYTFIALPDGNVLINPTGNPAMASGGMGDVLTGMLTAFLAQGYPPRDAAILACYLHGAAGDRLATDSGMAVVPARQLIQAIPSTFGNLFPPH</sequence>
<evidence type="ECO:0000256" key="10">
    <source>
        <dbReference type="ARBA" id="ARBA00023027"/>
    </source>
</evidence>
<comment type="similarity">
    <text evidence="18">Belongs to the NnrE/AIBP family.</text>
</comment>
<evidence type="ECO:0000256" key="5">
    <source>
        <dbReference type="ARBA" id="ARBA00022723"/>
    </source>
</evidence>
<feature type="binding site" evidence="17">
    <location>
        <position position="434"/>
    </location>
    <ligand>
        <name>(6S)-NADPHX</name>
        <dbReference type="ChEBI" id="CHEBI:64076"/>
    </ligand>
</feature>
<dbReference type="GO" id="GO:0052856">
    <property type="term" value="F:NAD(P)HX epimerase activity"/>
    <property type="evidence" value="ECO:0007669"/>
    <property type="project" value="UniProtKB-UniRule"/>
</dbReference>
<dbReference type="GO" id="GO:0110051">
    <property type="term" value="P:metabolite repair"/>
    <property type="evidence" value="ECO:0007669"/>
    <property type="project" value="TreeGrafter"/>
</dbReference>
<dbReference type="PIRSF" id="PIRSF017184">
    <property type="entry name" value="Nnr"/>
    <property type="match status" value="1"/>
</dbReference>
<dbReference type="InterPro" id="IPR000631">
    <property type="entry name" value="CARKD"/>
</dbReference>
<keyword evidence="5 18" id="KW-0479">Metal-binding</keyword>
<comment type="similarity">
    <text evidence="3 19">In the N-terminal section; belongs to the NnrE/AIBP family.</text>
</comment>
<dbReference type="GO" id="GO:0046872">
    <property type="term" value="F:metal ion binding"/>
    <property type="evidence" value="ECO:0007669"/>
    <property type="project" value="UniProtKB-UniRule"/>
</dbReference>
<comment type="function">
    <text evidence="14 19">Bifunctional enzyme that catalyzes the epimerization of the S- and R-forms of NAD(P)HX and the dehydration of the S-form of NAD(P)HX at the expense of ADP, which is converted to AMP. This allows the repair of both epimers of NAD(P)HX, a damaged form of NAD(P)H that is a result of enzymatic or heat-dependent hydration.</text>
</comment>
<feature type="binding site" evidence="18">
    <location>
        <begin position="59"/>
        <end position="63"/>
    </location>
    <ligand>
        <name>(6S)-NADPHX</name>
        <dbReference type="ChEBI" id="CHEBI:64076"/>
    </ligand>
</feature>
<evidence type="ECO:0000259" key="20">
    <source>
        <dbReference type="PROSITE" id="PS51383"/>
    </source>
</evidence>
<keyword evidence="7 17" id="KW-0067">ATP-binding</keyword>
<comment type="cofactor">
    <cofactor evidence="18 19">
        <name>K(+)</name>
        <dbReference type="ChEBI" id="CHEBI:29103"/>
    </cofactor>
    <text evidence="18 19">Binds 1 potassium ion per subunit.</text>
</comment>